<dbReference type="RefSeq" id="WP_006964085.1">
    <property type="nucleotide sequence ID" value="NZ_APJX01000001.1"/>
</dbReference>
<dbReference type="InterPro" id="IPR001584">
    <property type="entry name" value="Integrase_cat-core"/>
</dbReference>
<dbReference type="SUPFAM" id="SSF53098">
    <property type="entry name" value="Ribonuclease H-like"/>
    <property type="match status" value="1"/>
</dbReference>
<reference evidence="2 3" key="1">
    <citation type="journal article" date="2013" name="Genome Announc.">
        <title>Draft Genome Sequence of Desulfotignum phosphitoxidans DSM 13687 Strain FiPS-3.</title>
        <authorList>
            <person name="Poehlein A."/>
            <person name="Daniel R."/>
            <person name="Simeonova D.D."/>
        </authorList>
    </citation>
    <scope>NUCLEOTIDE SEQUENCE [LARGE SCALE GENOMIC DNA]</scope>
    <source>
        <strain evidence="2 3">DSM 13687</strain>
    </source>
</reference>
<evidence type="ECO:0000313" key="2">
    <source>
        <dbReference type="EMBL" id="EMS81370.1"/>
    </source>
</evidence>
<evidence type="ECO:0000259" key="1">
    <source>
        <dbReference type="PROSITE" id="PS50994"/>
    </source>
</evidence>
<dbReference type="PATRIC" id="fig|1286635.3.peg.540"/>
<dbReference type="PANTHER" id="PTHR35004:SF7">
    <property type="entry name" value="INTEGRASE PROTEIN"/>
    <property type="match status" value="1"/>
</dbReference>
<sequence>MSGKPITDQQIRIYMSTKNKGHIQQTAAAKAGISERSGRRIEKGEVTPGGKAVRHWRTRKDPFKNIWENEIVPMLEQNFELQPLTLFEHFAIKYPDKFQSTKLRTFQRRVKKWKALNGTGKEVMFRQEKIPGRMGLSDFTKLKKVTITINGEPLKHLLYHFRLIYSGWCHAKVVLGGESFTALSEGLQDAFWRLGGVPIEHRTDSLSAAFKNMDKDAKEDVTRRYEELFSHYGVIPTRNNKGKGHENGGVESPHGHLKNRIHQALLLRNSVDFESVKAYQQWLDIIVRDINARNADKVAQEHKHLKGLPLQRTVDYTEKVVSVSTTSTILVNRVIYTVPSRLIGERLRIHIYHDRIEAYLGTTYVITLSRQFPPDNNRRSRSVNYRHVINSLERKPQAFRYSQLRDDLLPSDTYRHIWEQLDQRLDPRAACKAIVGILSLANRTDREAELGDYIFKKMTDDHIPALHELQKKFDKKEGVIPEIDIMVASGEDYNILLSSHSPAEVF</sequence>
<evidence type="ECO:0000313" key="3">
    <source>
        <dbReference type="Proteomes" id="UP000014216"/>
    </source>
</evidence>
<comment type="caution">
    <text evidence="2">The sequence shown here is derived from an EMBL/GenBank/DDBJ whole genome shotgun (WGS) entry which is preliminary data.</text>
</comment>
<dbReference type="GO" id="GO:0015074">
    <property type="term" value="P:DNA integration"/>
    <property type="evidence" value="ECO:0007669"/>
    <property type="project" value="InterPro"/>
</dbReference>
<dbReference type="PROSITE" id="PS50994">
    <property type="entry name" value="INTEGRASE"/>
    <property type="match status" value="1"/>
</dbReference>
<dbReference type="NCBIfam" id="NF033546">
    <property type="entry name" value="transpos_IS21"/>
    <property type="match status" value="1"/>
</dbReference>
<accession>S0G395</accession>
<dbReference type="Gene3D" id="3.30.420.10">
    <property type="entry name" value="Ribonuclease H-like superfamily/Ribonuclease H"/>
    <property type="match status" value="1"/>
</dbReference>
<dbReference type="GO" id="GO:0003676">
    <property type="term" value="F:nucleic acid binding"/>
    <property type="evidence" value="ECO:0007669"/>
    <property type="project" value="InterPro"/>
</dbReference>
<feature type="domain" description="Integrase catalytic" evidence="1">
    <location>
        <begin position="127"/>
        <end position="317"/>
    </location>
</feature>
<protein>
    <submittedName>
        <fullName evidence="2">Integrase, catalytic region, IS21 family</fullName>
    </submittedName>
</protein>
<dbReference type="InterPro" id="IPR012337">
    <property type="entry name" value="RNaseH-like_sf"/>
</dbReference>
<dbReference type="Proteomes" id="UP000014216">
    <property type="component" value="Unassembled WGS sequence"/>
</dbReference>
<dbReference type="OrthoDB" id="525881at2"/>
<dbReference type="AlphaFoldDB" id="S0G395"/>
<name>S0G395_9BACT</name>
<gene>
    <name evidence="2" type="ORF">Dpo_1c05110</name>
</gene>
<organism evidence="2 3">
    <name type="scientific">Desulfotignum phosphitoxidans DSM 13687</name>
    <dbReference type="NCBI Taxonomy" id="1286635"/>
    <lineage>
        <taxon>Bacteria</taxon>
        <taxon>Pseudomonadati</taxon>
        <taxon>Thermodesulfobacteriota</taxon>
        <taxon>Desulfobacteria</taxon>
        <taxon>Desulfobacterales</taxon>
        <taxon>Desulfobacteraceae</taxon>
        <taxon>Desulfotignum</taxon>
    </lineage>
</organism>
<dbReference type="EMBL" id="APJX01000001">
    <property type="protein sequence ID" value="EMS81370.1"/>
    <property type="molecule type" value="Genomic_DNA"/>
</dbReference>
<dbReference type="InterPro" id="IPR036397">
    <property type="entry name" value="RNaseH_sf"/>
</dbReference>
<proteinExistence type="predicted"/>
<keyword evidence="3" id="KW-1185">Reference proteome</keyword>
<dbReference type="PANTHER" id="PTHR35004">
    <property type="entry name" value="TRANSPOSASE RV3428C-RELATED"/>
    <property type="match status" value="1"/>
</dbReference>